<dbReference type="PANTHER" id="PTHR43308:SF1">
    <property type="entry name" value="OUTER MEMBRANE PROTEIN ALPHA"/>
    <property type="match status" value="1"/>
</dbReference>
<keyword evidence="1" id="KW-0624">Polysaccharide degradation</keyword>
<dbReference type="PANTHER" id="PTHR43308">
    <property type="entry name" value="OUTER MEMBRANE PROTEIN ALPHA-RELATED"/>
    <property type="match status" value="1"/>
</dbReference>
<dbReference type="AlphaFoldDB" id="A0A0U5BFP2"/>
<dbReference type="EMBL" id="AP017312">
    <property type="protein sequence ID" value="BAU29820.1"/>
    <property type="molecule type" value="Genomic_DNA"/>
</dbReference>
<dbReference type="KEGG" id="asoc:CB4_04074"/>
<keyword evidence="1" id="KW-0326">Glycosidase</keyword>
<dbReference type="Proteomes" id="UP000217696">
    <property type="component" value="Chromosome"/>
</dbReference>
<reference evidence="1 2" key="1">
    <citation type="submission" date="2015-12" db="EMBL/GenBank/DDBJ databases">
        <title>Genome sequence of Aneurinibacillus soli.</title>
        <authorList>
            <person name="Lee J.S."/>
            <person name="Lee K.C."/>
            <person name="Kim K.K."/>
            <person name="Lee B.W."/>
        </authorList>
    </citation>
    <scope>NUCLEOTIDE SEQUENCE [LARGE SCALE GENOMIC DNA]</scope>
    <source>
        <strain evidence="1 2">CB4</strain>
    </source>
</reference>
<dbReference type="RefSeq" id="WP_096467465.1">
    <property type="nucleotide sequence ID" value="NZ_AP017312.1"/>
</dbReference>
<sequence length="167" mass="18323">MDKRRILKTAIITSLLSSYVFPRYGAASFNDVEDSFAKDAIFQLANKEIISGKGNGKFDPKGYVTRQDFAIILAKALDLDISDSRAIPTFSDIPPSHYAYKYVEAVAKAGLIKGNKNGQFGNGEKLSRQDMAVILVRALGINPVGEAKNIKFKDDNPHNSPHTFSTP</sequence>
<keyword evidence="1" id="KW-0858">Xylan degradation</keyword>
<dbReference type="EC" id="3.2.1.8" evidence="1"/>
<organism evidence="1 2">
    <name type="scientific">Aneurinibacillus soli</name>
    <dbReference type="NCBI Taxonomy" id="1500254"/>
    <lineage>
        <taxon>Bacteria</taxon>
        <taxon>Bacillati</taxon>
        <taxon>Bacillota</taxon>
        <taxon>Bacilli</taxon>
        <taxon>Bacillales</taxon>
        <taxon>Paenibacillaceae</taxon>
        <taxon>Aneurinibacillus group</taxon>
        <taxon>Aneurinibacillus</taxon>
    </lineage>
</organism>
<dbReference type="GO" id="GO:0031176">
    <property type="term" value="F:endo-1,4-beta-xylanase activity"/>
    <property type="evidence" value="ECO:0007669"/>
    <property type="project" value="UniProtKB-EC"/>
</dbReference>
<dbReference type="GO" id="GO:0045493">
    <property type="term" value="P:xylan catabolic process"/>
    <property type="evidence" value="ECO:0007669"/>
    <property type="project" value="UniProtKB-KW"/>
</dbReference>
<dbReference type="OrthoDB" id="5845122at2"/>
<dbReference type="InterPro" id="IPR001119">
    <property type="entry name" value="SLH_dom"/>
</dbReference>
<dbReference type="InterPro" id="IPR051465">
    <property type="entry name" value="Cell_Envelope_Struct_Comp"/>
</dbReference>
<name>A0A0U5BFP2_9BACL</name>
<proteinExistence type="predicted"/>
<evidence type="ECO:0000313" key="1">
    <source>
        <dbReference type="EMBL" id="BAU29820.1"/>
    </source>
</evidence>
<dbReference type="PROSITE" id="PS51272">
    <property type="entry name" value="SLH"/>
    <property type="match status" value="2"/>
</dbReference>
<protein>
    <submittedName>
        <fullName evidence="1">Endo-1,4-beta-xylanase A</fullName>
        <ecNumber evidence="1">3.2.1.8</ecNumber>
    </submittedName>
</protein>
<evidence type="ECO:0000313" key="2">
    <source>
        <dbReference type="Proteomes" id="UP000217696"/>
    </source>
</evidence>
<keyword evidence="1" id="KW-0378">Hydrolase</keyword>
<accession>A0A0U5BFP2</accession>
<gene>
    <name evidence="1" type="primary">xynA1_14</name>
    <name evidence="1" type="ORF">CB4_04074</name>
</gene>
<keyword evidence="1" id="KW-0119">Carbohydrate metabolism</keyword>
<dbReference type="Pfam" id="PF00395">
    <property type="entry name" value="SLH"/>
    <property type="match status" value="2"/>
</dbReference>
<keyword evidence="2" id="KW-1185">Reference proteome</keyword>